<dbReference type="RefSeq" id="WP_127748383.1">
    <property type="nucleotide sequence ID" value="NZ_CP033219.1"/>
</dbReference>
<protein>
    <submittedName>
        <fullName evidence="3">DUF4115 domain-containing protein</fullName>
    </submittedName>
</protein>
<proteinExistence type="predicted"/>
<dbReference type="CDD" id="cd00093">
    <property type="entry name" value="HTH_XRE"/>
    <property type="match status" value="1"/>
</dbReference>
<organism evidence="3 4">
    <name type="scientific">Parasedimentitalea marina</name>
    <dbReference type="NCBI Taxonomy" id="2483033"/>
    <lineage>
        <taxon>Bacteria</taxon>
        <taxon>Pseudomonadati</taxon>
        <taxon>Pseudomonadota</taxon>
        <taxon>Alphaproteobacteria</taxon>
        <taxon>Rhodobacterales</taxon>
        <taxon>Paracoccaceae</taxon>
        <taxon>Parasedimentitalea</taxon>
    </lineage>
</organism>
<dbReference type="GO" id="GO:0003677">
    <property type="term" value="F:DNA binding"/>
    <property type="evidence" value="ECO:0007669"/>
    <property type="project" value="InterPro"/>
</dbReference>
<feature type="transmembrane region" description="Helical" evidence="1">
    <location>
        <begin position="156"/>
        <end position="178"/>
    </location>
</feature>
<evidence type="ECO:0000313" key="3">
    <source>
        <dbReference type="EMBL" id="AZV77823.1"/>
    </source>
</evidence>
<keyword evidence="1" id="KW-1133">Transmembrane helix</keyword>
<sequence>MIGRITQRKSKVREVTTPRNFDDYEFRLGDAMRGERATLGKSLLDVQRELRIKASYIAAIENSDPNVFDTPGFIAGYVRSYARYLNMDPEQVFEDFCRESGFEVAHGMSTKASSKRAGPAPIATGMGGLGNDAFTAPNTPFSPHQGGVLANIEARAFGSILVLLALIGGVGFGGWTVLKQVQQVQMAPVEQTPVVLAELDPLLNANAMSLNSEAAFTSDALNRLYRPQALDVPVLMARDAPISTLDPSSFGSFTSPERPSQEFAEARLPSSTVTAQPVPQVIEQAAPQLAMVAVRESWVRVSAVDGSVIFEGIMKPGQSYEIPATEEAPLLRTGESSAIYFALGGAHFGPVGRRGEVTSNLPLSIDNVTDRFDVADLDQDRDLAKMVAELGAATFSE</sequence>
<dbReference type="Pfam" id="PF13464">
    <property type="entry name" value="RodZ_C"/>
    <property type="match status" value="1"/>
</dbReference>
<dbReference type="Proteomes" id="UP000283063">
    <property type="component" value="Chromosome"/>
</dbReference>
<feature type="domain" description="Cytoskeleton protein RodZ-like C-terminal" evidence="2">
    <location>
        <begin position="291"/>
        <end position="357"/>
    </location>
</feature>
<evidence type="ECO:0000313" key="4">
    <source>
        <dbReference type="Proteomes" id="UP000283063"/>
    </source>
</evidence>
<evidence type="ECO:0000256" key="1">
    <source>
        <dbReference type="SAM" id="Phobius"/>
    </source>
</evidence>
<dbReference type="InterPro" id="IPR025194">
    <property type="entry name" value="RodZ-like_C"/>
</dbReference>
<dbReference type="InterPro" id="IPR050400">
    <property type="entry name" value="Bact_Cytoskel_RodZ"/>
</dbReference>
<dbReference type="PANTHER" id="PTHR34475">
    <property type="match status" value="1"/>
</dbReference>
<keyword evidence="1" id="KW-0472">Membrane</keyword>
<dbReference type="Pfam" id="PF13413">
    <property type="entry name" value="HTH_25"/>
    <property type="match status" value="1"/>
</dbReference>
<dbReference type="PANTHER" id="PTHR34475:SF1">
    <property type="entry name" value="CYTOSKELETON PROTEIN RODZ"/>
    <property type="match status" value="1"/>
</dbReference>
<dbReference type="Gene3D" id="1.10.260.40">
    <property type="entry name" value="lambda repressor-like DNA-binding domains"/>
    <property type="match status" value="1"/>
</dbReference>
<dbReference type="OrthoDB" id="9790252at2"/>
<dbReference type="InterPro" id="IPR010982">
    <property type="entry name" value="Lambda_DNA-bd_dom_sf"/>
</dbReference>
<name>A0A3T0N1C4_9RHOB</name>
<keyword evidence="1" id="KW-0812">Transmembrane</keyword>
<reference evidence="3 4" key="1">
    <citation type="submission" date="2018-10" db="EMBL/GenBank/DDBJ databases">
        <title>Parasedimentitalea marina sp. nov., a psychrophilic bacterium isolated from deep seawater of the New Britain Trench.</title>
        <authorList>
            <person name="Cao J."/>
        </authorList>
    </citation>
    <scope>NUCLEOTIDE SEQUENCE [LARGE SCALE GENOMIC DNA]</scope>
    <source>
        <strain evidence="3 4">W43</strain>
    </source>
</reference>
<dbReference type="AlphaFoldDB" id="A0A3T0N1C4"/>
<dbReference type="InterPro" id="IPR001387">
    <property type="entry name" value="Cro/C1-type_HTH"/>
</dbReference>
<keyword evidence="4" id="KW-1185">Reference proteome</keyword>
<accession>A0A3T0N1C4</accession>
<evidence type="ECO:0000259" key="2">
    <source>
        <dbReference type="Pfam" id="PF13464"/>
    </source>
</evidence>
<dbReference type="EMBL" id="CP033219">
    <property type="protein sequence ID" value="AZV77823.1"/>
    <property type="molecule type" value="Genomic_DNA"/>
</dbReference>
<dbReference type="KEGG" id="sedi:EBB79_07895"/>
<gene>
    <name evidence="3" type="ORF">EBB79_07895</name>
</gene>